<proteinExistence type="predicted"/>
<dbReference type="AlphaFoldDB" id="A0AAD7HPM2"/>
<evidence type="ECO:0000256" key="1">
    <source>
        <dbReference type="SAM" id="MobiDB-lite"/>
    </source>
</evidence>
<feature type="compositionally biased region" description="Low complexity" evidence="1">
    <location>
        <begin position="376"/>
        <end position="390"/>
    </location>
</feature>
<feature type="compositionally biased region" description="Pro residues" evidence="1">
    <location>
        <begin position="504"/>
        <end position="514"/>
    </location>
</feature>
<feature type="compositionally biased region" description="Acidic residues" evidence="1">
    <location>
        <begin position="235"/>
        <end position="256"/>
    </location>
</feature>
<feature type="compositionally biased region" description="Pro residues" evidence="1">
    <location>
        <begin position="339"/>
        <end position="369"/>
    </location>
</feature>
<feature type="compositionally biased region" description="Polar residues" evidence="1">
    <location>
        <begin position="414"/>
        <end position="430"/>
    </location>
</feature>
<feature type="compositionally biased region" description="Polar residues" evidence="1">
    <location>
        <begin position="556"/>
        <end position="571"/>
    </location>
</feature>
<keyword evidence="3" id="KW-1185">Reference proteome</keyword>
<organism evidence="2 3">
    <name type="scientific">Mycena metata</name>
    <dbReference type="NCBI Taxonomy" id="1033252"/>
    <lineage>
        <taxon>Eukaryota</taxon>
        <taxon>Fungi</taxon>
        <taxon>Dikarya</taxon>
        <taxon>Basidiomycota</taxon>
        <taxon>Agaricomycotina</taxon>
        <taxon>Agaricomycetes</taxon>
        <taxon>Agaricomycetidae</taxon>
        <taxon>Agaricales</taxon>
        <taxon>Marasmiineae</taxon>
        <taxon>Mycenaceae</taxon>
        <taxon>Mycena</taxon>
    </lineage>
</organism>
<feature type="compositionally biased region" description="Polar residues" evidence="1">
    <location>
        <begin position="31"/>
        <end position="46"/>
    </location>
</feature>
<feature type="compositionally biased region" description="Basic residues" evidence="1">
    <location>
        <begin position="145"/>
        <end position="156"/>
    </location>
</feature>
<reference evidence="2" key="1">
    <citation type="submission" date="2023-03" db="EMBL/GenBank/DDBJ databases">
        <title>Massive genome expansion in bonnet fungi (Mycena s.s.) driven by repeated elements and novel gene families across ecological guilds.</title>
        <authorList>
            <consortium name="Lawrence Berkeley National Laboratory"/>
            <person name="Harder C.B."/>
            <person name="Miyauchi S."/>
            <person name="Viragh M."/>
            <person name="Kuo A."/>
            <person name="Thoen E."/>
            <person name="Andreopoulos B."/>
            <person name="Lu D."/>
            <person name="Skrede I."/>
            <person name="Drula E."/>
            <person name="Henrissat B."/>
            <person name="Morin E."/>
            <person name="Kohler A."/>
            <person name="Barry K."/>
            <person name="LaButti K."/>
            <person name="Morin E."/>
            <person name="Salamov A."/>
            <person name="Lipzen A."/>
            <person name="Mereny Z."/>
            <person name="Hegedus B."/>
            <person name="Baldrian P."/>
            <person name="Stursova M."/>
            <person name="Weitz H."/>
            <person name="Taylor A."/>
            <person name="Grigoriev I.V."/>
            <person name="Nagy L.G."/>
            <person name="Martin F."/>
            <person name="Kauserud H."/>
        </authorList>
    </citation>
    <scope>NUCLEOTIDE SEQUENCE</scope>
    <source>
        <strain evidence="2">CBHHK182m</strain>
    </source>
</reference>
<feature type="compositionally biased region" description="Low complexity" evidence="1">
    <location>
        <begin position="51"/>
        <end position="65"/>
    </location>
</feature>
<feature type="compositionally biased region" description="Polar residues" evidence="1">
    <location>
        <begin position="442"/>
        <end position="467"/>
    </location>
</feature>
<accession>A0AAD7HPM2</accession>
<feature type="compositionally biased region" description="Low complexity" evidence="1">
    <location>
        <begin position="469"/>
        <end position="485"/>
    </location>
</feature>
<comment type="caution">
    <text evidence="2">The sequence shown here is derived from an EMBL/GenBank/DDBJ whole genome shotgun (WGS) entry which is preliminary data.</text>
</comment>
<feature type="compositionally biased region" description="Acidic residues" evidence="1">
    <location>
        <begin position="651"/>
        <end position="663"/>
    </location>
</feature>
<feature type="region of interest" description="Disordered" evidence="1">
    <location>
        <begin position="1"/>
        <end position="276"/>
    </location>
</feature>
<feature type="region of interest" description="Disordered" evidence="1">
    <location>
        <begin position="313"/>
        <end position="622"/>
    </location>
</feature>
<name>A0AAD7HPM2_9AGAR</name>
<feature type="region of interest" description="Disordered" evidence="1">
    <location>
        <begin position="649"/>
        <end position="671"/>
    </location>
</feature>
<dbReference type="Proteomes" id="UP001215598">
    <property type="component" value="Unassembled WGS sequence"/>
</dbReference>
<sequence length="671" mass="70487">MDDDDAQPSTPSRGQGSSTSNRNSRRDRPQGTRSSATTPNATGSTLRTPRRATAPRARARAAPAPLNIDSSRENTPGDVTPPFSPLRGRQSARTRFNSGHRPSPPSPRSQMPEHFPSEDSDVDFPVEPTGRVVHGKYVSPVKEAKNKRKKKRRIRPPKPNDIIEISDSDDEQPSPSRPPPRKKRRLAPPRLSSEVIVITNTSDEEANERPAPATRAPTLPPFPDVEDVAMGGAEDIGDMFDGAEDDPAETPWDDVFVDNGQHDIGNPVQAQSPVPGGVDVRLMASAAEVEEGPATKEQYEAALIFDRELGNIAEPNVPVPASPTRPTASLTLLQGPGIPSSPLPDVVPAPSLPSPSPPSPPAAPAPSLPSPTSRQPSTNPNSTPGPSKSGEIVIERPVASASTRSLPTPIISASAAQQPSKSLGLSSMSLPPTPAPARLDAATTTQSVPTPAISVVSSPPIATSPPLTNTPVSSVASASTTGPTTFAPRRSLLPPSNSNLVRPIPTPPRGPTPARPTAGSHTQSAPLRPLSAIGIFGSSNDVLAHRRQPRPPPRPSTSLSYWDGANPSNRRNPSRPKSAGKAQAQDKVPAGSNPNNSAFGYTPPPLSPRSDSTLGGTPPMNNLVPLAVTCVTNEEGTVVKRVDVANRTSEEVDELADDSDLDLDLLYPPSP</sequence>
<gene>
    <name evidence="2" type="ORF">B0H16DRAFT_282453</name>
</gene>
<feature type="compositionally biased region" description="Low complexity" evidence="1">
    <location>
        <begin position="12"/>
        <end position="22"/>
    </location>
</feature>
<evidence type="ECO:0000313" key="2">
    <source>
        <dbReference type="EMBL" id="KAJ7725370.1"/>
    </source>
</evidence>
<dbReference type="EMBL" id="JARKIB010000195">
    <property type="protein sequence ID" value="KAJ7725370.1"/>
    <property type="molecule type" value="Genomic_DNA"/>
</dbReference>
<evidence type="ECO:0000313" key="3">
    <source>
        <dbReference type="Proteomes" id="UP001215598"/>
    </source>
</evidence>
<protein>
    <submittedName>
        <fullName evidence="2">Uncharacterized protein</fullName>
    </submittedName>
</protein>